<dbReference type="Gene3D" id="3.40.50.150">
    <property type="entry name" value="Vaccinia Virus protein VP39"/>
    <property type="match status" value="1"/>
</dbReference>
<accession>A0A918JLM3</accession>
<name>A0A918JLM3_9ALTE</name>
<feature type="binding site" evidence="2">
    <location>
        <position position="188"/>
    </location>
    <ligand>
        <name>S-adenosyl-L-methionine</name>
        <dbReference type="ChEBI" id="CHEBI:59789"/>
    </ligand>
</feature>
<dbReference type="RefSeq" id="WP_189406558.1">
    <property type="nucleotide sequence ID" value="NZ_BMXP01000005.1"/>
</dbReference>
<dbReference type="EMBL" id="BMXP01000005">
    <property type="protein sequence ID" value="GGW88269.1"/>
    <property type="molecule type" value="Genomic_DNA"/>
</dbReference>
<protein>
    <submittedName>
        <fullName evidence="5">23S rRNA (Guanine(745)-N(1))-methyltransferase</fullName>
    </submittedName>
</protein>
<feature type="domain" description="23S rRNA (guanine(745)-N(1))-methyltransferase N-terminal" evidence="4">
    <location>
        <begin position="2"/>
        <end position="45"/>
    </location>
</feature>
<keyword evidence="1" id="KW-0479">Metal-binding</keyword>
<feature type="domain" description="Methyltransferase" evidence="3">
    <location>
        <begin position="92"/>
        <end position="172"/>
    </location>
</feature>
<dbReference type="InterPro" id="IPR052939">
    <property type="entry name" value="23S_rRNA_MeTrnsfrase_RlmA"/>
</dbReference>
<dbReference type="InterPro" id="IPR029063">
    <property type="entry name" value="SAM-dependent_MTases_sf"/>
</dbReference>
<feature type="binding site" evidence="1">
    <location>
        <position position="4"/>
    </location>
    <ligand>
        <name>Zn(2+)</name>
        <dbReference type="ChEBI" id="CHEBI:29105"/>
    </ligand>
</feature>
<reference evidence="5" key="1">
    <citation type="journal article" date="2014" name="Int. J. Syst. Evol. Microbiol.">
        <title>Complete genome sequence of Corynebacterium casei LMG S-19264T (=DSM 44701T), isolated from a smear-ripened cheese.</title>
        <authorList>
            <consortium name="US DOE Joint Genome Institute (JGI-PGF)"/>
            <person name="Walter F."/>
            <person name="Albersmeier A."/>
            <person name="Kalinowski J."/>
            <person name="Ruckert C."/>
        </authorList>
    </citation>
    <scope>NUCLEOTIDE SEQUENCE</scope>
    <source>
        <strain evidence="5">KCTC 22164</strain>
    </source>
</reference>
<feature type="binding site" evidence="1">
    <location>
        <position position="24"/>
    </location>
    <ligand>
        <name>Zn(2+)</name>
        <dbReference type="ChEBI" id="CHEBI:29105"/>
    </ligand>
</feature>
<keyword evidence="1" id="KW-0862">Zinc</keyword>
<evidence type="ECO:0000313" key="5">
    <source>
        <dbReference type="EMBL" id="GGW88269.1"/>
    </source>
</evidence>
<evidence type="ECO:0000256" key="2">
    <source>
        <dbReference type="PIRSR" id="PIRSR018249-2"/>
    </source>
</evidence>
<gene>
    <name evidence="5" type="ORF">GCM10007391_22670</name>
</gene>
<dbReference type="Proteomes" id="UP000631300">
    <property type="component" value="Unassembled WGS sequence"/>
</dbReference>
<dbReference type="InterPro" id="IPR016718">
    <property type="entry name" value="rRNA_m1G-MeTrfase_A_prd"/>
</dbReference>
<feature type="binding site" evidence="2">
    <location>
        <begin position="97"/>
        <end position="98"/>
    </location>
    <ligand>
        <name>S-adenosyl-L-methionine</name>
        <dbReference type="ChEBI" id="CHEBI:59789"/>
    </ligand>
</feature>
<dbReference type="Pfam" id="PF13649">
    <property type="entry name" value="Methyltransf_25"/>
    <property type="match status" value="1"/>
</dbReference>
<proteinExistence type="predicted"/>
<organism evidence="5 6">
    <name type="scientific">Alteromonas halophila</name>
    <dbReference type="NCBI Taxonomy" id="516698"/>
    <lineage>
        <taxon>Bacteria</taxon>
        <taxon>Pseudomonadati</taxon>
        <taxon>Pseudomonadota</taxon>
        <taxon>Gammaproteobacteria</taxon>
        <taxon>Alteromonadales</taxon>
        <taxon>Alteromonadaceae</taxon>
        <taxon>Alteromonas/Salinimonas group</taxon>
        <taxon>Alteromonas</taxon>
    </lineage>
</organism>
<dbReference type="SUPFAM" id="SSF53335">
    <property type="entry name" value="S-adenosyl-L-methionine-dependent methyltransferases"/>
    <property type="match status" value="1"/>
</dbReference>
<dbReference type="AlphaFoldDB" id="A0A918JLM3"/>
<dbReference type="PANTHER" id="PTHR43460">
    <property type="entry name" value="METHYLTRANSFERASE"/>
    <property type="match status" value="1"/>
</dbReference>
<reference evidence="5" key="2">
    <citation type="submission" date="2020-09" db="EMBL/GenBank/DDBJ databases">
        <authorList>
            <person name="Sun Q."/>
            <person name="Kim S."/>
        </authorList>
    </citation>
    <scope>NUCLEOTIDE SEQUENCE</scope>
    <source>
        <strain evidence="5">KCTC 22164</strain>
    </source>
</reference>
<evidence type="ECO:0000313" key="6">
    <source>
        <dbReference type="Proteomes" id="UP000631300"/>
    </source>
</evidence>
<dbReference type="PIRSF" id="PIRSF018249">
    <property type="entry name" value="MyrA_prd"/>
    <property type="match status" value="1"/>
</dbReference>
<feature type="binding site" evidence="1">
    <location>
        <position position="7"/>
    </location>
    <ligand>
        <name>Zn(2+)</name>
        <dbReference type="ChEBI" id="CHEBI:29105"/>
    </ligand>
</feature>
<dbReference type="InterPro" id="IPR048647">
    <property type="entry name" value="RlmA_N"/>
</dbReference>
<keyword evidence="2" id="KW-0949">S-adenosyl-L-methionine</keyword>
<dbReference type="GO" id="GO:0046872">
    <property type="term" value="F:metal ion binding"/>
    <property type="evidence" value="ECO:0007669"/>
    <property type="project" value="UniProtKB-KW"/>
</dbReference>
<comment type="caution">
    <text evidence="5">The sequence shown here is derived from an EMBL/GenBank/DDBJ whole genome shotgun (WGS) entry which is preliminary data.</text>
</comment>
<keyword evidence="6" id="KW-1185">Reference proteome</keyword>
<evidence type="ECO:0000259" key="4">
    <source>
        <dbReference type="Pfam" id="PF21302"/>
    </source>
</evidence>
<evidence type="ECO:0000259" key="3">
    <source>
        <dbReference type="Pfam" id="PF13649"/>
    </source>
</evidence>
<dbReference type="Pfam" id="PF21302">
    <property type="entry name" value="Zn_ribbon_RlmA"/>
    <property type="match status" value="1"/>
</dbReference>
<dbReference type="InterPro" id="IPR041698">
    <property type="entry name" value="Methyltransf_25"/>
</dbReference>
<sequence length="279" mass="30861">MWQCPLCQSVLTLNDRSAHCNNQHTFDRAKSGYLNLLPVQFKKSRHPGDDKTMLRARQTFHASHGYLPLMQRMASLIEAYLKVSEGAVTLFDAGCGEGTYLNTLSELLGAQGIKVNGAGCDIAKLAVDIASKAYKPHQFVVASSANLPVQDASIDVMLQVFAPGSEQEQARVLRDTGMLVTVDPGPDHLCELKARVYDTPRQHPLPKKTKPGFHCMTSASLRYTLTFSSDAQRQALLTMTPYWWRVAASARDEIARVLDDVTADFVIQLWQRDGELAAP</sequence>
<feature type="binding site" evidence="2">
    <location>
        <position position="66"/>
    </location>
    <ligand>
        <name>S-adenosyl-L-methionine</name>
        <dbReference type="ChEBI" id="CHEBI:59789"/>
    </ligand>
</feature>
<feature type="binding site" evidence="1">
    <location>
        <position position="20"/>
    </location>
    <ligand>
        <name>Zn(2+)</name>
        <dbReference type="ChEBI" id="CHEBI:29105"/>
    </ligand>
</feature>
<evidence type="ECO:0000256" key="1">
    <source>
        <dbReference type="PIRSR" id="PIRSR018249-1"/>
    </source>
</evidence>
<dbReference type="PANTHER" id="PTHR43460:SF1">
    <property type="entry name" value="METHYLTRANSFERASE TYPE 11 DOMAIN-CONTAINING PROTEIN"/>
    <property type="match status" value="1"/>
</dbReference>
<dbReference type="GO" id="GO:0008168">
    <property type="term" value="F:methyltransferase activity"/>
    <property type="evidence" value="ECO:0007669"/>
    <property type="project" value="InterPro"/>
</dbReference>